<comment type="caution">
    <text evidence="3">The sequence shown here is derived from an EMBL/GenBank/DDBJ whole genome shotgun (WGS) entry which is preliminary data.</text>
</comment>
<feature type="transmembrane region" description="Helical" evidence="2">
    <location>
        <begin position="53"/>
        <end position="75"/>
    </location>
</feature>
<dbReference type="Proteomes" id="UP001500621">
    <property type="component" value="Unassembled WGS sequence"/>
</dbReference>
<keyword evidence="2" id="KW-1133">Transmembrane helix</keyword>
<evidence type="ECO:0000313" key="4">
    <source>
        <dbReference type="Proteomes" id="UP001500621"/>
    </source>
</evidence>
<sequence>MNEHEVDLDEQRTGARLGTLLREAGPGVDEVETVALVRAGTARGRRLRRRRQGAAALAAAAVVGVVGAVGLTGALGTGAEPVQAPATQGREAAPELPPEPEEAPPARWRPVEATELAGAVESALGGQVRTVATEDVGWPIADLTWNGFAMRVYVRAAVTEGDGAARCAVEGSGPCRPVDEGAVDALTWTGPAEEGGVTGRSVTVFDDRGWDVGILVFNAADSKAGPLLADQPPLTVRELTRAILTGDGWFEAQRRG</sequence>
<keyword evidence="2" id="KW-0472">Membrane</keyword>
<dbReference type="RefSeq" id="WP_345262251.1">
    <property type="nucleotide sequence ID" value="NZ_BAABIM010000001.1"/>
</dbReference>
<protein>
    <submittedName>
        <fullName evidence="3">Uncharacterized protein</fullName>
    </submittedName>
</protein>
<reference evidence="4" key="1">
    <citation type="journal article" date="2019" name="Int. J. Syst. Evol. Microbiol.">
        <title>The Global Catalogue of Microorganisms (GCM) 10K type strain sequencing project: providing services to taxonomists for standard genome sequencing and annotation.</title>
        <authorList>
            <consortium name="The Broad Institute Genomics Platform"/>
            <consortium name="The Broad Institute Genome Sequencing Center for Infectious Disease"/>
            <person name="Wu L."/>
            <person name="Ma J."/>
        </authorList>
    </citation>
    <scope>NUCLEOTIDE SEQUENCE [LARGE SCALE GENOMIC DNA]</scope>
    <source>
        <strain evidence="4">JCM 18127</strain>
    </source>
</reference>
<evidence type="ECO:0000256" key="2">
    <source>
        <dbReference type="SAM" id="Phobius"/>
    </source>
</evidence>
<accession>A0ABP8VR83</accession>
<dbReference type="EMBL" id="BAABIM010000001">
    <property type="protein sequence ID" value="GAA4669729.1"/>
    <property type="molecule type" value="Genomic_DNA"/>
</dbReference>
<keyword evidence="4" id="KW-1185">Reference proteome</keyword>
<proteinExistence type="predicted"/>
<evidence type="ECO:0000313" key="3">
    <source>
        <dbReference type="EMBL" id="GAA4669729.1"/>
    </source>
</evidence>
<feature type="region of interest" description="Disordered" evidence="1">
    <location>
        <begin position="80"/>
        <end position="105"/>
    </location>
</feature>
<name>A0ABP8VR83_9ACTN</name>
<evidence type="ECO:0000256" key="1">
    <source>
        <dbReference type="SAM" id="MobiDB-lite"/>
    </source>
</evidence>
<keyword evidence="2" id="KW-0812">Transmembrane</keyword>
<organism evidence="3 4">
    <name type="scientific">Nocardioides nanhaiensis</name>
    <dbReference type="NCBI Taxonomy" id="1476871"/>
    <lineage>
        <taxon>Bacteria</taxon>
        <taxon>Bacillati</taxon>
        <taxon>Actinomycetota</taxon>
        <taxon>Actinomycetes</taxon>
        <taxon>Propionibacteriales</taxon>
        <taxon>Nocardioidaceae</taxon>
        <taxon>Nocardioides</taxon>
    </lineage>
</organism>
<gene>
    <name evidence="3" type="ORF">GCM10023226_02730</name>
</gene>